<dbReference type="RefSeq" id="WP_052766753.1">
    <property type="nucleotide sequence ID" value="NZ_CP015114.1"/>
</dbReference>
<keyword evidence="2" id="KW-0812">Transmembrane</keyword>
<keyword evidence="2" id="KW-1133">Transmembrane helix</keyword>
<feature type="region of interest" description="Disordered" evidence="1">
    <location>
        <begin position="1"/>
        <end position="23"/>
    </location>
</feature>
<accession>A0AB37HAW7</accession>
<keyword evidence="4" id="KW-1185">Reference proteome</keyword>
<feature type="transmembrane region" description="Helical" evidence="2">
    <location>
        <begin position="31"/>
        <end position="52"/>
    </location>
</feature>
<reference evidence="3 4" key="1">
    <citation type="submission" date="2021-01" db="EMBL/GenBank/DDBJ databases">
        <title>FDA dAtabase for Regulatory Grade micrObial Sequences (FDA-ARGOS): Supporting development and validation of Infectious Disease Dx tests.</title>
        <authorList>
            <person name="Sproer C."/>
            <person name="Gronow S."/>
            <person name="Severitt S."/>
            <person name="Schroder I."/>
            <person name="Tallon L."/>
            <person name="Sadzewicz L."/>
            <person name="Zhao X."/>
            <person name="Boylan J."/>
            <person name="Ott S."/>
            <person name="Bowen H."/>
            <person name="Vavikolanu K."/>
            <person name="Mehta A."/>
            <person name="Aluvathingal J."/>
            <person name="Nadendla S."/>
            <person name="Lowell S."/>
            <person name="Myers T."/>
            <person name="Yan Y."/>
            <person name="Sichtig H."/>
        </authorList>
    </citation>
    <scope>NUCLEOTIDE SEQUENCE [LARGE SCALE GENOMIC DNA]</scope>
    <source>
        <strain evidence="3 4">FDAARGOS_1148</strain>
    </source>
</reference>
<name>A0AB37HAW7_9STAP</name>
<feature type="compositionally biased region" description="Basic and acidic residues" evidence="1">
    <location>
        <begin position="1"/>
        <end position="11"/>
    </location>
</feature>
<organism evidence="3 4">
    <name type="scientific">Staphylococcus condimenti</name>
    <dbReference type="NCBI Taxonomy" id="70255"/>
    <lineage>
        <taxon>Bacteria</taxon>
        <taxon>Bacillati</taxon>
        <taxon>Bacillota</taxon>
        <taxon>Bacilli</taxon>
        <taxon>Bacillales</taxon>
        <taxon>Staphylococcaceae</taxon>
        <taxon>Staphylococcus</taxon>
    </lineage>
</organism>
<evidence type="ECO:0000313" key="3">
    <source>
        <dbReference type="EMBL" id="QQS82249.1"/>
    </source>
</evidence>
<feature type="compositionally biased region" description="Basic and acidic residues" evidence="1">
    <location>
        <begin position="60"/>
        <end position="71"/>
    </location>
</feature>
<dbReference type="Proteomes" id="UP000595942">
    <property type="component" value="Chromosome"/>
</dbReference>
<evidence type="ECO:0000256" key="1">
    <source>
        <dbReference type="SAM" id="MobiDB-lite"/>
    </source>
</evidence>
<proteinExistence type="predicted"/>
<keyword evidence="2" id="KW-0472">Membrane</keyword>
<sequence length="211" mass="24212">MKNNKKTEVPKTHSHPATSNHKPSGSLKKTIFWITIGLIGIALIIGIIYFALQIFGEGSNSEHKNNDENKNKTQQHLPQTHKVKINVNSTEFNQKFMQSPNPEGYKDFKIGTSKSNIEKKFGKSEGIREINGNDAQQYGDIAISYNLEDKVDHVYVAPRQMTKKEFTKLYDEPDEIKGDIWYYNANYYNGFTIKVFTSQQYIKAIENVPQM</sequence>
<evidence type="ECO:0000313" key="4">
    <source>
        <dbReference type="Proteomes" id="UP000595942"/>
    </source>
</evidence>
<dbReference type="AlphaFoldDB" id="A0AB37HAW7"/>
<protein>
    <submittedName>
        <fullName evidence="3">Zinc ribbon domain-containing protein</fullName>
    </submittedName>
</protein>
<dbReference type="KEGG" id="scv:A4G25_08435"/>
<feature type="region of interest" description="Disordered" evidence="1">
    <location>
        <begin position="60"/>
        <end position="79"/>
    </location>
</feature>
<dbReference type="EMBL" id="CP068073">
    <property type="protein sequence ID" value="QQS82249.1"/>
    <property type="molecule type" value="Genomic_DNA"/>
</dbReference>
<gene>
    <name evidence="3" type="ORF">I6J05_10085</name>
</gene>
<evidence type="ECO:0000256" key="2">
    <source>
        <dbReference type="SAM" id="Phobius"/>
    </source>
</evidence>
<dbReference type="GeneID" id="93725380"/>